<evidence type="ECO:0000259" key="1">
    <source>
        <dbReference type="Pfam" id="PF24745"/>
    </source>
</evidence>
<dbReference type="AlphaFoldDB" id="A0A1H0TLD7"/>
<gene>
    <name evidence="2" type="ORF">SAMN04490202_4785</name>
</gene>
<proteinExistence type="predicted"/>
<feature type="domain" description="DUF7693" evidence="1">
    <location>
        <begin position="37"/>
        <end position="127"/>
    </location>
</feature>
<dbReference type="Pfam" id="PF24745">
    <property type="entry name" value="DUF7693"/>
    <property type="match status" value="1"/>
</dbReference>
<evidence type="ECO:0000313" key="3">
    <source>
        <dbReference type="Proteomes" id="UP000198549"/>
    </source>
</evidence>
<sequence length="132" mass="14490">MNPVKNCPLISPRSPVNGAINYPVLDAHSPETPVPPLTAREVYQQLRDSALGLRPLQRFDEQPEPGLVRVDIDGWGLSLDTDGVRLHHCLHCQSADGRVFDAGQRFGTDPVSLLSTWELAQIERLLAATVTS</sequence>
<evidence type="ECO:0000313" key="2">
    <source>
        <dbReference type="EMBL" id="SDP54510.1"/>
    </source>
</evidence>
<accession>A0A1H0TLD7</accession>
<dbReference type="EMBL" id="LT629709">
    <property type="protein sequence ID" value="SDP54510.1"/>
    <property type="molecule type" value="Genomic_DNA"/>
</dbReference>
<protein>
    <recommendedName>
        <fullName evidence="1">DUF7693 domain-containing protein</fullName>
    </recommendedName>
</protein>
<reference evidence="2 3" key="1">
    <citation type="submission" date="2016-10" db="EMBL/GenBank/DDBJ databases">
        <authorList>
            <person name="de Groot N.N."/>
        </authorList>
    </citation>
    <scope>NUCLEOTIDE SEQUENCE [LARGE SCALE GENOMIC DNA]</scope>
    <source>
        <strain evidence="2 3">BS3776</strain>
    </source>
</reference>
<name>A0A1H0TLD7_PSERE</name>
<organism evidence="2 3">
    <name type="scientific">Pseudomonas reinekei</name>
    <dbReference type="NCBI Taxonomy" id="395598"/>
    <lineage>
        <taxon>Bacteria</taxon>
        <taxon>Pseudomonadati</taxon>
        <taxon>Pseudomonadota</taxon>
        <taxon>Gammaproteobacteria</taxon>
        <taxon>Pseudomonadales</taxon>
        <taxon>Pseudomonadaceae</taxon>
        <taxon>Pseudomonas</taxon>
    </lineage>
</organism>
<dbReference type="Proteomes" id="UP000198549">
    <property type="component" value="Chromosome I"/>
</dbReference>
<dbReference type="InterPro" id="IPR056110">
    <property type="entry name" value="DUF7693"/>
</dbReference>